<protein>
    <submittedName>
        <fullName evidence="1">Uncharacterized protein</fullName>
    </submittedName>
</protein>
<dbReference type="Proteomes" id="UP000320762">
    <property type="component" value="Unassembled WGS sequence"/>
</dbReference>
<proteinExistence type="predicted"/>
<keyword evidence="2" id="KW-1185">Reference proteome</keyword>
<evidence type="ECO:0000313" key="2">
    <source>
        <dbReference type="Proteomes" id="UP000320762"/>
    </source>
</evidence>
<organism evidence="1 2">
    <name type="scientific">Schizophyllum amplum</name>
    <dbReference type="NCBI Taxonomy" id="97359"/>
    <lineage>
        <taxon>Eukaryota</taxon>
        <taxon>Fungi</taxon>
        <taxon>Dikarya</taxon>
        <taxon>Basidiomycota</taxon>
        <taxon>Agaricomycotina</taxon>
        <taxon>Agaricomycetes</taxon>
        <taxon>Agaricomycetidae</taxon>
        <taxon>Agaricales</taxon>
        <taxon>Schizophyllaceae</taxon>
        <taxon>Schizophyllum</taxon>
    </lineage>
</organism>
<reference evidence="1 2" key="1">
    <citation type="journal article" date="2019" name="New Phytol.">
        <title>Comparative genomics reveals unique wood-decay strategies and fruiting body development in the Schizophyllaceae.</title>
        <authorList>
            <person name="Almasi E."/>
            <person name="Sahu N."/>
            <person name="Krizsan K."/>
            <person name="Balint B."/>
            <person name="Kovacs G.M."/>
            <person name="Kiss B."/>
            <person name="Cseklye J."/>
            <person name="Drula E."/>
            <person name="Henrissat B."/>
            <person name="Nagy I."/>
            <person name="Chovatia M."/>
            <person name="Adam C."/>
            <person name="LaButti K."/>
            <person name="Lipzen A."/>
            <person name="Riley R."/>
            <person name="Grigoriev I.V."/>
            <person name="Nagy L.G."/>
        </authorList>
    </citation>
    <scope>NUCLEOTIDE SEQUENCE [LARGE SCALE GENOMIC DNA]</scope>
    <source>
        <strain evidence="1 2">NL-1724</strain>
    </source>
</reference>
<comment type="caution">
    <text evidence="1">The sequence shown here is derived from an EMBL/GenBank/DDBJ whole genome shotgun (WGS) entry which is preliminary data.</text>
</comment>
<sequence>MWLWLHLPDMCRSRSQQIPGTDDIIQDLLWYQITNDAIIYALSLPGTNPRNPKTFDMVAARETFASVNHHPSRLVAYTIRNVIYLLASLRKASGNATIEDENDVSQSVMFAITNLDQITTNIDIDGVRKRDVTALVDLMRELHTTPGHRSTAFDACSLLCSLCQNTSTEHRPIVWALKRGLFPLLISLSRTVFNERERSVLCDMFMHIAIWTSHLPVAAAFCNYREEATFSAAGLEDVDKWTLIDEEVLRRCEMVRQMYDLKCQYPSCVLSQDLAERRMALRRCQCYEVYPAMKRANEATGAYTNRLAPLLRGEQTPVAHRGS</sequence>
<accession>A0A550CHW7</accession>
<name>A0A550CHW7_9AGAR</name>
<dbReference type="EMBL" id="VDMD01000007">
    <property type="protein sequence ID" value="TRM64389.1"/>
    <property type="molecule type" value="Genomic_DNA"/>
</dbReference>
<evidence type="ECO:0000313" key="1">
    <source>
        <dbReference type="EMBL" id="TRM64389.1"/>
    </source>
</evidence>
<dbReference type="AlphaFoldDB" id="A0A550CHW7"/>
<dbReference type="OrthoDB" id="341421at2759"/>
<gene>
    <name evidence="1" type="ORF">BD626DRAFT_629338</name>
</gene>